<reference evidence="2" key="1">
    <citation type="submission" date="2021-03" db="EMBL/GenBank/DDBJ databases">
        <authorList>
            <person name="Kim M.K."/>
        </authorList>
    </citation>
    <scope>NUCLEOTIDE SEQUENCE</scope>
    <source>
        <strain evidence="2">BT186</strain>
    </source>
</reference>
<keyword evidence="3" id="KW-1185">Reference proteome</keyword>
<dbReference type="EMBL" id="JAFLQZ010000007">
    <property type="protein sequence ID" value="MBO0358782.1"/>
    <property type="molecule type" value="Genomic_DNA"/>
</dbReference>
<name>A0A939JDW9_9BACT</name>
<evidence type="ECO:0000313" key="2">
    <source>
        <dbReference type="EMBL" id="MBO0358782.1"/>
    </source>
</evidence>
<proteinExistence type="predicted"/>
<dbReference type="Proteomes" id="UP000664144">
    <property type="component" value="Unassembled WGS sequence"/>
</dbReference>
<accession>A0A939JDW9</accession>
<protein>
    <submittedName>
        <fullName evidence="2">T9SS type A sorting domain-containing protein</fullName>
    </submittedName>
</protein>
<dbReference type="RefSeq" id="WP_206984711.1">
    <property type="nucleotide sequence ID" value="NZ_JAFLQZ010000007.1"/>
</dbReference>
<organism evidence="2 3">
    <name type="scientific">Hymenobacter telluris</name>
    <dbReference type="NCBI Taxonomy" id="2816474"/>
    <lineage>
        <taxon>Bacteria</taxon>
        <taxon>Pseudomonadati</taxon>
        <taxon>Bacteroidota</taxon>
        <taxon>Cytophagia</taxon>
        <taxon>Cytophagales</taxon>
        <taxon>Hymenobacteraceae</taxon>
        <taxon>Hymenobacter</taxon>
    </lineage>
</organism>
<dbReference type="AlphaFoldDB" id="A0A939JDW9"/>
<keyword evidence="1" id="KW-0732">Signal</keyword>
<feature type="signal peptide" evidence="1">
    <location>
        <begin position="1"/>
        <end position="21"/>
    </location>
</feature>
<sequence>MRHSYAAVLAFSLLPAGLALAQTSPVITRADMPVATDTLRQSMATPILPGSVPPLTQRGPNQTWNYSTLVPISQNVARFTAVPNQPLYTFTFNSVLSGSNRATVAAPQTIPLPPGISLPITDPYQFYNASAADFRSVGYGASLSGTAVPITYANAAQQDVVYRFPLSYASTPDSSSSFFSISVPGTGYLSQRRKRVNRVDAWGSLTTPFGTFQTVRVVTRIEDQDSISAMGINQGITLPVMREYKWLAVGQHVPLLTITTTRVGNQDVVASVEYRDVYRRLSALGTASQLPETALSLYPNPVTGTEPLRLQLPAAGPVSISATDLTGRVLFSYKLPHAARETVVPAAAFGAFRGVALLRVQTATGMAVRRVVRE</sequence>
<evidence type="ECO:0000256" key="1">
    <source>
        <dbReference type="SAM" id="SignalP"/>
    </source>
</evidence>
<evidence type="ECO:0000313" key="3">
    <source>
        <dbReference type="Proteomes" id="UP000664144"/>
    </source>
</evidence>
<gene>
    <name evidence="2" type="ORF">J0X19_12560</name>
</gene>
<feature type="chain" id="PRO_5037783570" evidence="1">
    <location>
        <begin position="22"/>
        <end position="374"/>
    </location>
</feature>
<comment type="caution">
    <text evidence="2">The sequence shown here is derived from an EMBL/GenBank/DDBJ whole genome shotgun (WGS) entry which is preliminary data.</text>
</comment>